<dbReference type="InterPro" id="IPR006070">
    <property type="entry name" value="Sua5-like_dom"/>
</dbReference>
<dbReference type="Pfam" id="PF01300">
    <property type="entry name" value="Sua5_yciO_yrdC"/>
    <property type="match status" value="1"/>
</dbReference>
<organism evidence="13 14">
    <name type="scientific">Candidatus Kaiserbacteria bacterium CG10_big_fil_rev_8_21_14_0_10_56_12</name>
    <dbReference type="NCBI Taxonomy" id="1974611"/>
    <lineage>
        <taxon>Bacteria</taxon>
        <taxon>Candidatus Kaiseribacteriota</taxon>
    </lineage>
</organism>
<evidence type="ECO:0000256" key="6">
    <source>
        <dbReference type="ARBA" id="ARBA00022694"/>
    </source>
</evidence>
<evidence type="ECO:0000313" key="13">
    <source>
        <dbReference type="EMBL" id="PIR83295.1"/>
    </source>
</evidence>
<dbReference type="GO" id="GO:0008033">
    <property type="term" value="P:tRNA processing"/>
    <property type="evidence" value="ECO:0007669"/>
    <property type="project" value="UniProtKB-KW"/>
</dbReference>
<dbReference type="InterPro" id="IPR017945">
    <property type="entry name" value="DHBP_synth_RibB-like_a/b_dom"/>
</dbReference>
<dbReference type="GO" id="GO:0003725">
    <property type="term" value="F:double-stranded RNA binding"/>
    <property type="evidence" value="ECO:0007669"/>
    <property type="project" value="InterPro"/>
</dbReference>
<comment type="similarity">
    <text evidence="2">Belongs to the SUA5 family.</text>
</comment>
<evidence type="ECO:0000256" key="7">
    <source>
        <dbReference type="ARBA" id="ARBA00022695"/>
    </source>
</evidence>
<dbReference type="GO" id="GO:0005524">
    <property type="term" value="F:ATP binding"/>
    <property type="evidence" value="ECO:0007669"/>
    <property type="project" value="UniProtKB-KW"/>
</dbReference>
<dbReference type="PANTHER" id="PTHR17490:SF16">
    <property type="entry name" value="THREONYLCARBAMOYL-AMP SYNTHASE"/>
    <property type="match status" value="1"/>
</dbReference>
<evidence type="ECO:0000259" key="12">
    <source>
        <dbReference type="PROSITE" id="PS51163"/>
    </source>
</evidence>
<evidence type="ECO:0000256" key="5">
    <source>
        <dbReference type="ARBA" id="ARBA00022679"/>
    </source>
</evidence>
<dbReference type="EMBL" id="PFBL01000008">
    <property type="protein sequence ID" value="PIR83295.1"/>
    <property type="molecule type" value="Genomic_DNA"/>
</dbReference>
<evidence type="ECO:0000256" key="3">
    <source>
        <dbReference type="ARBA" id="ARBA00012584"/>
    </source>
</evidence>
<comment type="subcellular location">
    <subcellularLocation>
        <location evidence="1">Cytoplasm</location>
    </subcellularLocation>
</comment>
<keyword evidence="5" id="KW-0808">Transferase</keyword>
<dbReference type="EC" id="2.7.7.87" evidence="3"/>
<dbReference type="GO" id="GO:0006450">
    <property type="term" value="P:regulation of translational fidelity"/>
    <property type="evidence" value="ECO:0007669"/>
    <property type="project" value="TreeGrafter"/>
</dbReference>
<dbReference type="GO" id="GO:0005737">
    <property type="term" value="C:cytoplasm"/>
    <property type="evidence" value="ECO:0007669"/>
    <property type="project" value="UniProtKB-SubCell"/>
</dbReference>
<dbReference type="InterPro" id="IPR050156">
    <property type="entry name" value="TC-AMP_synthase_SUA5"/>
</dbReference>
<evidence type="ECO:0000256" key="4">
    <source>
        <dbReference type="ARBA" id="ARBA00022490"/>
    </source>
</evidence>
<evidence type="ECO:0000313" key="14">
    <source>
        <dbReference type="Proteomes" id="UP000230179"/>
    </source>
</evidence>
<feature type="domain" description="YrdC-like" evidence="12">
    <location>
        <begin position="1"/>
        <end position="89"/>
    </location>
</feature>
<protein>
    <recommendedName>
        <fullName evidence="10">L-threonylcarbamoyladenylate synthase</fullName>
        <ecNumber evidence="3">2.7.7.87</ecNumber>
    </recommendedName>
    <alternativeName>
        <fullName evidence="10">L-threonylcarbamoyladenylate synthase</fullName>
    </alternativeName>
</protein>
<evidence type="ECO:0000256" key="2">
    <source>
        <dbReference type="ARBA" id="ARBA00007663"/>
    </source>
</evidence>
<sequence length="89" mass="9462">MSTSVLLRGGAVGVLATDTLYGLVASALHEGAVTHVYRLKRRSPKKPCIILIASLDDLATFGIELSPAMREALTRYWPGPTSIVLPCGP</sequence>
<evidence type="ECO:0000256" key="9">
    <source>
        <dbReference type="ARBA" id="ARBA00022840"/>
    </source>
</evidence>
<evidence type="ECO:0000256" key="8">
    <source>
        <dbReference type="ARBA" id="ARBA00022741"/>
    </source>
</evidence>
<keyword evidence="6" id="KW-0819">tRNA processing</keyword>
<accession>A0A2H0UC01</accession>
<proteinExistence type="inferred from homology"/>
<dbReference type="AlphaFoldDB" id="A0A2H0UC01"/>
<dbReference type="GO" id="GO:0000049">
    <property type="term" value="F:tRNA binding"/>
    <property type="evidence" value="ECO:0007669"/>
    <property type="project" value="TreeGrafter"/>
</dbReference>
<reference evidence="14" key="1">
    <citation type="submission" date="2017-09" db="EMBL/GenBank/DDBJ databases">
        <title>Depth-based differentiation of microbial function through sediment-hosted aquifers and enrichment of novel symbionts in the deep terrestrial subsurface.</title>
        <authorList>
            <person name="Probst A.J."/>
            <person name="Ladd B."/>
            <person name="Jarett J.K."/>
            <person name="Geller-Mcgrath D.E."/>
            <person name="Sieber C.M.K."/>
            <person name="Emerson J.B."/>
            <person name="Anantharaman K."/>
            <person name="Thomas B.C."/>
            <person name="Malmstrom R."/>
            <person name="Stieglmeier M."/>
            <person name="Klingl A."/>
            <person name="Woyke T."/>
            <person name="Ryan C.M."/>
            <person name="Banfield J.F."/>
        </authorList>
    </citation>
    <scope>NUCLEOTIDE SEQUENCE [LARGE SCALE GENOMIC DNA]</scope>
</reference>
<evidence type="ECO:0000256" key="11">
    <source>
        <dbReference type="ARBA" id="ARBA00048366"/>
    </source>
</evidence>
<keyword evidence="4" id="KW-0963">Cytoplasm</keyword>
<dbReference type="GO" id="GO:0061710">
    <property type="term" value="F:L-threonylcarbamoyladenylate synthase"/>
    <property type="evidence" value="ECO:0007669"/>
    <property type="project" value="UniProtKB-EC"/>
</dbReference>
<comment type="caution">
    <text evidence="13">The sequence shown here is derived from an EMBL/GenBank/DDBJ whole genome shotgun (WGS) entry which is preliminary data.</text>
</comment>
<comment type="catalytic activity">
    <reaction evidence="11">
        <text>L-threonine + hydrogencarbonate + ATP = L-threonylcarbamoyladenylate + diphosphate + H2O</text>
        <dbReference type="Rhea" id="RHEA:36407"/>
        <dbReference type="ChEBI" id="CHEBI:15377"/>
        <dbReference type="ChEBI" id="CHEBI:17544"/>
        <dbReference type="ChEBI" id="CHEBI:30616"/>
        <dbReference type="ChEBI" id="CHEBI:33019"/>
        <dbReference type="ChEBI" id="CHEBI:57926"/>
        <dbReference type="ChEBI" id="CHEBI:73682"/>
        <dbReference type="EC" id="2.7.7.87"/>
    </reaction>
</comment>
<evidence type="ECO:0000256" key="10">
    <source>
        <dbReference type="ARBA" id="ARBA00029774"/>
    </source>
</evidence>
<keyword evidence="8" id="KW-0547">Nucleotide-binding</keyword>
<dbReference type="SUPFAM" id="SSF55821">
    <property type="entry name" value="YrdC/RibB"/>
    <property type="match status" value="1"/>
</dbReference>
<name>A0A2H0UC01_9BACT</name>
<dbReference type="Proteomes" id="UP000230179">
    <property type="component" value="Unassembled WGS sequence"/>
</dbReference>
<gene>
    <name evidence="13" type="ORF">COU19_00995</name>
</gene>
<keyword evidence="7" id="KW-0548">Nucleotidyltransferase</keyword>
<dbReference type="PROSITE" id="PS51163">
    <property type="entry name" value="YRDC"/>
    <property type="match status" value="1"/>
</dbReference>
<dbReference type="Gene3D" id="3.90.870.10">
    <property type="entry name" value="DHBP synthase"/>
    <property type="match status" value="1"/>
</dbReference>
<keyword evidence="9" id="KW-0067">ATP-binding</keyword>
<evidence type="ECO:0000256" key="1">
    <source>
        <dbReference type="ARBA" id="ARBA00004496"/>
    </source>
</evidence>
<dbReference type="PANTHER" id="PTHR17490">
    <property type="entry name" value="SUA5"/>
    <property type="match status" value="1"/>
</dbReference>